<comment type="similarity">
    <text evidence="5">Belongs to the RimM family.</text>
</comment>
<evidence type="ECO:0000259" key="7">
    <source>
        <dbReference type="Pfam" id="PF24986"/>
    </source>
</evidence>
<dbReference type="NCBIfam" id="TIGR02273">
    <property type="entry name" value="16S_RimM"/>
    <property type="match status" value="1"/>
</dbReference>
<keyword evidence="3 5" id="KW-0698">rRNA processing</keyword>
<evidence type="ECO:0000256" key="2">
    <source>
        <dbReference type="ARBA" id="ARBA00022517"/>
    </source>
</evidence>
<evidence type="ECO:0000259" key="6">
    <source>
        <dbReference type="Pfam" id="PF01782"/>
    </source>
</evidence>
<protein>
    <recommendedName>
        <fullName evidence="5">Ribosome maturation factor RimM</fullName>
    </recommendedName>
</protein>
<keyword evidence="2 5" id="KW-0690">Ribosome biogenesis</keyword>
<feature type="domain" description="Ribosome maturation factor RimM PRC barrel" evidence="7">
    <location>
        <begin position="97"/>
        <end position="165"/>
    </location>
</feature>
<dbReference type="EMBL" id="JACOPL010000002">
    <property type="protein sequence ID" value="MBC5724455.1"/>
    <property type="molecule type" value="Genomic_DNA"/>
</dbReference>
<dbReference type="HAMAP" id="MF_00014">
    <property type="entry name" value="Ribosome_mat_RimM"/>
    <property type="match status" value="1"/>
</dbReference>
<dbReference type="AlphaFoldDB" id="A0A923RXJ9"/>
<comment type="subcellular location">
    <subcellularLocation>
        <location evidence="5">Cytoplasm</location>
    </subcellularLocation>
</comment>
<comment type="caution">
    <text evidence="8">The sequence shown here is derived from an EMBL/GenBank/DDBJ whole genome shotgun (WGS) entry which is preliminary data.</text>
</comment>
<evidence type="ECO:0000313" key="8">
    <source>
        <dbReference type="EMBL" id="MBC5724455.1"/>
    </source>
</evidence>
<keyword evidence="9" id="KW-1185">Reference proteome</keyword>
<dbReference type="RefSeq" id="WP_054327419.1">
    <property type="nucleotide sequence ID" value="NZ_JACOPL010000002.1"/>
</dbReference>
<reference evidence="8" key="1">
    <citation type="submission" date="2020-08" db="EMBL/GenBank/DDBJ databases">
        <title>Genome public.</title>
        <authorList>
            <person name="Liu C."/>
            <person name="Sun Q."/>
        </authorList>
    </citation>
    <scope>NUCLEOTIDE SEQUENCE</scope>
    <source>
        <strain evidence="8">NSJ-28</strain>
    </source>
</reference>
<dbReference type="PANTHER" id="PTHR33692">
    <property type="entry name" value="RIBOSOME MATURATION FACTOR RIMM"/>
    <property type="match status" value="1"/>
</dbReference>
<accession>A0A923RXJ9</accession>
<comment type="subunit">
    <text evidence="5">Binds ribosomal protein uS19.</text>
</comment>
<evidence type="ECO:0000313" key="9">
    <source>
        <dbReference type="Proteomes" id="UP000606499"/>
    </source>
</evidence>
<name>A0A923RXJ9_9FIRM</name>
<sequence>MPKQFLEAGKIVGTHGVRGDLRVQSWCDSPEVLCDFDLLYLDENTPVTVEKAQVHKNVVLMHLKGVDTVEAAEALRGRVLHLDRNDVELPDDLVFIQDILGFRVHDLRTDRAVGRVRDVLTSNPAHDMYEIQGEDGRLVYVPAAKPFLKEIDMEAGVIYIESIEGLLE</sequence>
<evidence type="ECO:0000256" key="5">
    <source>
        <dbReference type="HAMAP-Rule" id="MF_00014"/>
    </source>
</evidence>
<dbReference type="GO" id="GO:0042274">
    <property type="term" value="P:ribosomal small subunit biogenesis"/>
    <property type="evidence" value="ECO:0007669"/>
    <property type="project" value="UniProtKB-UniRule"/>
</dbReference>
<dbReference type="InterPro" id="IPR056792">
    <property type="entry name" value="PRC_RimM"/>
</dbReference>
<feature type="domain" description="RimM N-terminal" evidence="6">
    <location>
        <begin position="8"/>
        <end position="85"/>
    </location>
</feature>
<keyword evidence="4 5" id="KW-0143">Chaperone</keyword>
<dbReference type="InterPro" id="IPR002676">
    <property type="entry name" value="RimM_N"/>
</dbReference>
<dbReference type="Gene3D" id="2.30.30.240">
    <property type="entry name" value="PRC-barrel domain"/>
    <property type="match status" value="1"/>
</dbReference>
<dbReference type="Pfam" id="PF24986">
    <property type="entry name" value="PRC_RimM"/>
    <property type="match status" value="1"/>
</dbReference>
<dbReference type="InterPro" id="IPR036976">
    <property type="entry name" value="RimM_N_sf"/>
</dbReference>
<comment type="function">
    <text evidence="5">An accessory protein needed during the final step in the assembly of 30S ribosomal subunit, possibly for assembly of the head region. Essential for efficient processing of 16S rRNA. May be needed both before and after RbfA during the maturation of 16S rRNA. It has affinity for free ribosomal 30S subunits but not for 70S ribosomes.</text>
</comment>
<dbReference type="InterPro" id="IPR011961">
    <property type="entry name" value="RimM"/>
</dbReference>
<keyword evidence="1 5" id="KW-0963">Cytoplasm</keyword>
<dbReference type="GO" id="GO:0043022">
    <property type="term" value="F:ribosome binding"/>
    <property type="evidence" value="ECO:0007669"/>
    <property type="project" value="InterPro"/>
</dbReference>
<dbReference type="GO" id="GO:0006364">
    <property type="term" value="P:rRNA processing"/>
    <property type="evidence" value="ECO:0007669"/>
    <property type="project" value="UniProtKB-UniRule"/>
</dbReference>
<proteinExistence type="inferred from homology"/>
<dbReference type="GO" id="GO:0005840">
    <property type="term" value="C:ribosome"/>
    <property type="evidence" value="ECO:0007669"/>
    <property type="project" value="InterPro"/>
</dbReference>
<evidence type="ECO:0000256" key="1">
    <source>
        <dbReference type="ARBA" id="ARBA00022490"/>
    </source>
</evidence>
<dbReference type="SUPFAM" id="SSF50346">
    <property type="entry name" value="PRC-barrel domain"/>
    <property type="match status" value="1"/>
</dbReference>
<dbReference type="Proteomes" id="UP000606499">
    <property type="component" value="Unassembled WGS sequence"/>
</dbReference>
<dbReference type="GO" id="GO:0005737">
    <property type="term" value="C:cytoplasm"/>
    <property type="evidence" value="ECO:0007669"/>
    <property type="project" value="UniProtKB-SubCell"/>
</dbReference>
<dbReference type="Gene3D" id="2.40.30.60">
    <property type="entry name" value="RimM"/>
    <property type="match status" value="1"/>
</dbReference>
<dbReference type="SUPFAM" id="SSF50447">
    <property type="entry name" value="Translation proteins"/>
    <property type="match status" value="1"/>
</dbReference>
<organism evidence="8 9">
    <name type="scientific">Agathobaculum faecis</name>
    <dbReference type="NCBI Taxonomy" id="2763013"/>
    <lineage>
        <taxon>Bacteria</taxon>
        <taxon>Bacillati</taxon>
        <taxon>Bacillota</taxon>
        <taxon>Clostridia</taxon>
        <taxon>Eubacteriales</taxon>
        <taxon>Butyricicoccaceae</taxon>
        <taxon>Agathobaculum</taxon>
    </lineage>
</organism>
<gene>
    <name evidence="5 8" type="primary">rimM</name>
    <name evidence="8" type="ORF">H8S45_03085</name>
</gene>
<dbReference type="InterPro" id="IPR011033">
    <property type="entry name" value="PRC_barrel-like_sf"/>
</dbReference>
<dbReference type="Pfam" id="PF01782">
    <property type="entry name" value="RimM"/>
    <property type="match status" value="1"/>
</dbReference>
<dbReference type="InterPro" id="IPR009000">
    <property type="entry name" value="Transl_B-barrel_sf"/>
</dbReference>
<evidence type="ECO:0000256" key="4">
    <source>
        <dbReference type="ARBA" id="ARBA00023186"/>
    </source>
</evidence>
<dbReference type="PANTHER" id="PTHR33692:SF1">
    <property type="entry name" value="RIBOSOME MATURATION FACTOR RIMM"/>
    <property type="match status" value="1"/>
</dbReference>
<comment type="domain">
    <text evidence="5">The PRC barrel domain binds ribosomal protein uS19.</text>
</comment>
<evidence type="ECO:0000256" key="3">
    <source>
        <dbReference type="ARBA" id="ARBA00022552"/>
    </source>
</evidence>